<dbReference type="AlphaFoldDB" id="A0AAV5M3H2"/>
<evidence type="ECO:0000313" key="3">
    <source>
        <dbReference type="Proteomes" id="UP001054252"/>
    </source>
</evidence>
<feature type="region of interest" description="Disordered" evidence="1">
    <location>
        <begin position="101"/>
        <end position="128"/>
    </location>
</feature>
<dbReference type="EMBL" id="BPVZ01000180">
    <property type="protein sequence ID" value="GKV44348.1"/>
    <property type="molecule type" value="Genomic_DNA"/>
</dbReference>
<feature type="region of interest" description="Disordered" evidence="1">
    <location>
        <begin position="1"/>
        <end position="35"/>
    </location>
</feature>
<comment type="caution">
    <text evidence="2">The sequence shown here is derived from an EMBL/GenBank/DDBJ whole genome shotgun (WGS) entry which is preliminary data.</text>
</comment>
<evidence type="ECO:0000256" key="1">
    <source>
        <dbReference type="SAM" id="MobiDB-lite"/>
    </source>
</evidence>
<evidence type="ECO:0000313" key="2">
    <source>
        <dbReference type="EMBL" id="GKV44348.1"/>
    </source>
</evidence>
<sequence length="128" mass="13349">MRSEEWNKRKGLAVRPENRPTAMEPDAGNGDGTDGLPKSFALIGCAIGSARTCISSSSSQNSSVMAISASSPTPPITWSLLSPLRPTSSCSLIFLPFAPTSFKTAPPPNESSERVARVRGGSEAQGPS</sequence>
<gene>
    <name evidence="2" type="ORF">SLEP1_g51542</name>
</gene>
<dbReference type="Proteomes" id="UP001054252">
    <property type="component" value="Unassembled WGS sequence"/>
</dbReference>
<proteinExistence type="predicted"/>
<name>A0AAV5M3H2_9ROSI</name>
<reference evidence="2 3" key="1">
    <citation type="journal article" date="2021" name="Commun. Biol.">
        <title>The genome of Shorea leprosula (Dipterocarpaceae) highlights the ecological relevance of drought in aseasonal tropical rainforests.</title>
        <authorList>
            <person name="Ng K.K.S."/>
            <person name="Kobayashi M.J."/>
            <person name="Fawcett J.A."/>
            <person name="Hatakeyama M."/>
            <person name="Paape T."/>
            <person name="Ng C.H."/>
            <person name="Ang C.C."/>
            <person name="Tnah L.H."/>
            <person name="Lee C.T."/>
            <person name="Nishiyama T."/>
            <person name="Sese J."/>
            <person name="O'Brien M.J."/>
            <person name="Copetti D."/>
            <person name="Mohd Noor M.I."/>
            <person name="Ong R.C."/>
            <person name="Putra M."/>
            <person name="Sireger I.Z."/>
            <person name="Indrioko S."/>
            <person name="Kosugi Y."/>
            <person name="Izuno A."/>
            <person name="Isagi Y."/>
            <person name="Lee S.L."/>
            <person name="Shimizu K.K."/>
        </authorList>
    </citation>
    <scope>NUCLEOTIDE SEQUENCE [LARGE SCALE GENOMIC DNA]</scope>
    <source>
        <strain evidence="2">214</strain>
    </source>
</reference>
<organism evidence="2 3">
    <name type="scientific">Rubroshorea leprosula</name>
    <dbReference type="NCBI Taxonomy" id="152421"/>
    <lineage>
        <taxon>Eukaryota</taxon>
        <taxon>Viridiplantae</taxon>
        <taxon>Streptophyta</taxon>
        <taxon>Embryophyta</taxon>
        <taxon>Tracheophyta</taxon>
        <taxon>Spermatophyta</taxon>
        <taxon>Magnoliopsida</taxon>
        <taxon>eudicotyledons</taxon>
        <taxon>Gunneridae</taxon>
        <taxon>Pentapetalae</taxon>
        <taxon>rosids</taxon>
        <taxon>malvids</taxon>
        <taxon>Malvales</taxon>
        <taxon>Dipterocarpaceae</taxon>
        <taxon>Rubroshorea</taxon>
    </lineage>
</organism>
<keyword evidence="3" id="KW-1185">Reference proteome</keyword>
<accession>A0AAV5M3H2</accession>
<protein>
    <submittedName>
        <fullName evidence="2">Uncharacterized protein</fullName>
    </submittedName>
</protein>